<dbReference type="InterPro" id="IPR029069">
    <property type="entry name" value="HotDog_dom_sf"/>
</dbReference>
<evidence type="ECO:0000259" key="1">
    <source>
        <dbReference type="Pfam" id="PF13622"/>
    </source>
</evidence>
<dbReference type="InterPro" id="IPR049449">
    <property type="entry name" value="TesB_ACOT8-like_N"/>
</dbReference>
<dbReference type="Pfam" id="PF20789">
    <property type="entry name" value="4HBT_3C"/>
    <property type="match status" value="1"/>
</dbReference>
<dbReference type="EMBL" id="CP108058">
    <property type="protein sequence ID" value="WUO51265.1"/>
    <property type="molecule type" value="Genomic_DNA"/>
</dbReference>
<dbReference type="SUPFAM" id="SSF54637">
    <property type="entry name" value="Thioesterase/thiol ester dehydrase-isomerase"/>
    <property type="match status" value="2"/>
</dbReference>
<keyword evidence="4" id="KW-1185">Reference proteome</keyword>
<feature type="domain" description="Acyl-CoA thioesterase-like N-terminal HotDog" evidence="1">
    <location>
        <begin position="36"/>
        <end position="110"/>
    </location>
</feature>
<name>A0ABZ1RWV4_9ACTN</name>
<gene>
    <name evidence="3" type="ORF">OHU17_35940</name>
</gene>
<geneLocation type="plasmid" evidence="3 4">
    <name>unnamed1</name>
</geneLocation>
<accession>A0ABZ1RWV4</accession>
<sequence>MQENASEEIPGAISPGRFLRNWHGGPIAVPQHLKGFGGLHGGLALALLTAAMQEKAPGAELVSVTGRFGRTIDAPLRITTELTHAGRSSTIVSGRAESDRGPLLDSWAVFAPSGGDVSWPEVSIPIPEVPGPEECEPFAIPKEFVPITTSMEIRPVGSSRPYAGGEEAELVAWVRLVEDDSPPDVLRFVFLMDALAPSYAAVLSTLALVPTVELTVRPGAGLAKASSPWLLLRATTRQAATSGWSVEWIDAWDAAGAHLGSAQQLRMVRTG</sequence>
<dbReference type="Pfam" id="PF13622">
    <property type="entry name" value="4HBT_3"/>
    <property type="match status" value="1"/>
</dbReference>
<evidence type="ECO:0000313" key="3">
    <source>
        <dbReference type="EMBL" id="WUO51265.1"/>
    </source>
</evidence>
<reference evidence="3" key="1">
    <citation type="submission" date="2022-10" db="EMBL/GenBank/DDBJ databases">
        <title>The complete genomes of actinobacterial strains from the NBC collection.</title>
        <authorList>
            <person name="Joergensen T.S."/>
            <person name="Alvarez Arevalo M."/>
            <person name="Sterndorff E.B."/>
            <person name="Faurdal D."/>
            <person name="Vuksanovic O."/>
            <person name="Mourched A.-S."/>
            <person name="Charusanti P."/>
            <person name="Shaw S."/>
            <person name="Blin K."/>
            <person name="Weber T."/>
        </authorList>
    </citation>
    <scope>NUCLEOTIDE SEQUENCE</scope>
    <source>
        <strain evidence="3">NBC_00283</strain>
        <plasmid evidence="3">unnamed1</plasmid>
    </source>
</reference>
<dbReference type="InterPro" id="IPR049450">
    <property type="entry name" value="ACOT8-like_C"/>
</dbReference>
<evidence type="ECO:0000313" key="4">
    <source>
        <dbReference type="Proteomes" id="UP001432075"/>
    </source>
</evidence>
<proteinExistence type="predicted"/>
<feature type="domain" description="Acyl-CoA thioesterase-like C-terminal" evidence="2">
    <location>
        <begin position="132"/>
        <end position="268"/>
    </location>
</feature>
<dbReference type="Gene3D" id="2.40.160.210">
    <property type="entry name" value="Acyl-CoA thioesterase, double hotdog domain"/>
    <property type="match status" value="1"/>
</dbReference>
<keyword evidence="3" id="KW-0614">Plasmid</keyword>
<dbReference type="RefSeq" id="WP_100582235.1">
    <property type="nucleotide sequence ID" value="NZ_CP108058.1"/>
</dbReference>
<dbReference type="InterPro" id="IPR042171">
    <property type="entry name" value="Acyl-CoA_hotdog"/>
</dbReference>
<dbReference type="Proteomes" id="UP001432075">
    <property type="component" value="Plasmid unnamed1"/>
</dbReference>
<protein>
    <submittedName>
        <fullName evidence="3">Thioesterase family protein</fullName>
    </submittedName>
</protein>
<evidence type="ECO:0000259" key="2">
    <source>
        <dbReference type="Pfam" id="PF20789"/>
    </source>
</evidence>
<dbReference type="GeneID" id="91413989"/>
<organism evidence="3 4">
    <name type="scientific">Streptomyces goshikiensis</name>
    <dbReference type="NCBI Taxonomy" id="1942"/>
    <lineage>
        <taxon>Bacteria</taxon>
        <taxon>Bacillati</taxon>
        <taxon>Actinomycetota</taxon>
        <taxon>Actinomycetes</taxon>
        <taxon>Kitasatosporales</taxon>
        <taxon>Streptomycetaceae</taxon>
        <taxon>Streptomyces</taxon>
    </lineage>
</organism>